<gene>
    <name evidence="1" type="ORF">METZ01_LOCUS368302</name>
</gene>
<proteinExistence type="predicted"/>
<accession>A0A382T224</accession>
<dbReference type="AlphaFoldDB" id="A0A382T224"/>
<sequence>MCGFVFIKRISRSYLSQASNGHQEFNSNLDILSFYSAWLQIFQWRYPEHRTAKWLNQELTSKSRSLKSNTITGVTLGCIHKALADSPTIDTP</sequence>
<protein>
    <submittedName>
        <fullName evidence="1">Uncharacterized protein</fullName>
    </submittedName>
</protein>
<reference evidence="1" key="1">
    <citation type="submission" date="2018-05" db="EMBL/GenBank/DDBJ databases">
        <authorList>
            <person name="Lanie J.A."/>
            <person name="Ng W.-L."/>
            <person name="Kazmierczak K.M."/>
            <person name="Andrzejewski T.M."/>
            <person name="Davidsen T.M."/>
            <person name="Wayne K.J."/>
            <person name="Tettelin H."/>
            <person name="Glass J.I."/>
            <person name="Rusch D."/>
            <person name="Podicherti R."/>
            <person name="Tsui H.-C.T."/>
            <person name="Winkler M.E."/>
        </authorList>
    </citation>
    <scope>NUCLEOTIDE SEQUENCE</scope>
</reference>
<dbReference type="EMBL" id="UINC01132870">
    <property type="protein sequence ID" value="SVD15448.1"/>
    <property type="molecule type" value="Genomic_DNA"/>
</dbReference>
<organism evidence="1">
    <name type="scientific">marine metagenome</name>
    <dbReference type="NCBI Taxonomy" id="408172"/>
    <lineage>
        <taxon>unclassified sequences</taxon>
        <taxon>metagenomes</taxon>
        <taxon>ecological metagenomes</taxon>
    </lineage>
</organism>
<name>A0A382T224_9ZZZZ</name>
<evidence type="ECO:0000313" key="1">
    <source>
        <dbReference type="EMBL" id="SVD15448.1"/>
    </source>
</evidence>